<evidence type="ECO:0000256" key="1">
    <source>
        <dbReference type="SAM" id="MobiDB-lite"/>
    </source>
</evidence>
<feature type="domain" description="ANTAR" evidence="2">
    <location>
        <begin position="165"/>
        <end position="226"/>
    </location>
</feature>
<sequence length="236" mass="25224">MQDCAASKIAGLSRHTLEARVTTPPSFPSTSDDGSPARPATAERIAEAARRMVLLEELEDVMTIAAAAIGDAMGGDAALRVTTDQHDLYATASGVVPPAALPPEARTALVEGTGEGVLLESIAELARCRGWVVPDGRVEPLEAARLVGELLLHSLVQAVQRTLIVGRSRRNEANLERALDSHRLIGQAMGILIERHRIVSQEAFDLLRRASQDNNVKLREVAEHVIETGAEPGDVV</sequence>
<feature type="region of interest" description="Disordered" evidence="1">
    <location>
        <begin position="15"/>
        <end position="42"/>
    </location>
</feature>
<name>A0ABN2S858_9MICO</name>
<comment type="caution">
    <text evidence="3">The sequence shown here is derived from an EMBL/GenBank/DDBJ whole genome shotgun (WGS) entry which is preliminary data.</text>
</comment>
<dbReference type="InterPro" id="IPR005561">
    <property type="entry name" value="ANTAR"/>
</dbReference>
<dbReference type="SMART" id="SM01012">
    <property type="entry name" value="ANTAR"/>
    <property type="match status" value="1"/>
</dbReference>
<reference evidence="3 4" key="1">
    <citation type="journal article" date="2019" name="Int. J. Syst. Evol. Microbiol.">
        <title>The Global Catalogue of Microorganisms (GCM) 10K type strain sequencing project: providing services to taxonomists for standard genome sequencing and annotation.</title>
        <authorList>
            <consortium name="The Broad Institute Genomics Platform"/>
            <consortium name="The Broad Institute Genome Sequencing Center for Infectious Disease"/>
            <person name="Wu L."/>
            <person name="Ma J."/>
        </authorList>
    </citation>
    <scope>NUCLEOTIDE SEQUENCE [LARGE SCALE GENOMIC DNA]</scope>
    <source>
        <strain evidence="3 4">JCM 15628</strain>
    </source>
</reference>
<dbReference type="Gene3D" id="1.10.10.10">
    <property type="entry name" value="Winged helix-like DNA-binding domain superfamily/Winged helix DNA-binding domain"/>
    <property type="match status" value="1"/>
</dbReference>
<dbReference type="Pfam" id="PF03861">
    <property type="entry name" value="ANTAR"/>
    <property type="match status" value="1"/>
</dbReference>
<accession>A0ABN2S858</accession>
<organism evidence="3 4">
    <name type="scientific">Terrabacter lapilli</name>
    <dbReference type="NCBI Taxonomy" id="436231"/>
    <lineage>
        <taxon>Bacteria</taxon>
        <taxon>Bacillati</taxon>
        <taxon>Actinomycetota</taxon>
        <taxon>Actinomycetes</taxon>
        <taxon>Micrococcales</taxon>
        <taxon>Intrasporangiaceae</taxon>
        <taxon>Terrabacter</taxon>
    </lineage>
</organism>
<dbReference type="PROSITE" id="PS50921">
    <property type="entry name" value="ANTAR"/>
    <property type="match status" value="1"/>
</dbReference>
<evidence type="ECO:0000259" key="2">
    <source>
        <dbReference type="PROSITE" id="PS50921"/>
    </source>
</evidence>
<dbReference type="EMBL" id="BAAAPU010000007">
    <property type="protein sequence ID" value="GAA1982161.1"/>
    <property type="molecule type" value="Genomic_DNA"/>
</dbReference>
<dbReference type="Proteomes" id="UP001500013">
    <property type="component" value="Unassembled WGS sequence"/>
</dbReference>
<proteinExistence type="predicted"/>
<gene>
    <name evidence="3" type="ORF">GCM10009817_24280</name>
</gene>
<dbReference type="SUPFAM" id="SSF52172">
    <property type="entry name" value="CheY-like"/>
    <property type="match status" value="1"/>
</dbReference>
<keyword evidence="4" id="KW-1185">Reference proteome</keyword>
<evidence type="ECO:0000313" key="3">
    <source>
        <dbReference type="EMBL" id="GAA1982161.1"/>
    </source>
</evidence>
<protein>
    <recommendedName>
        <fullName evidence="2">ANTAR domain-containing protein</fullName>
    </recommendedName>
</protein>
<dbReference type="InterPro" id="IPR011006">
    <property type="entry name" value="CheY-like_superfamily"/>
</dbReference>
<dbReference type="InterPro" id="IPR036388">
    <property type="entry name" value="WH-like_DNA-bd_sf"/>
</dbReference>
<evidence type="ECO:0000313" key="4">
    <source>
        <dbReference type="Proteomes" id="UP001500013"/>
    </source>
</evidence>